<dbReference type="OrthoDB" id="2385703at2759"/>
<dbReference type="InterPro" id="IPR009057">
    <property type="entry name" value="Homeodomain-like_sf"/>
</dbReference>
<reference evidence="1 2" key="1">
    <citation type="submission" date="2018-08" db="EMBL/GenBank/DDBJ databases">
        <title>Genome and evolution of the arbuscular mycorrhizal fungus Diversispora epigaea (formerly Glomus versiforme) and its bacterial endosymbionts.</title>
        <authorList>
            <person name="Sun X."/>
            <person name="Fei Z."/>
            <person name="Harrison M."/>
        </authorList>
    </citation>
    <scope>NUCLEOTIDE SEQUENCE [LARGE SCALE GENOMIC DNA]</scope>
    <source>
        <strain evidence="1 2">IT104</strain>
    </source>
</reference>
<keyword evidence="2" id="KW-1185">Reference proteome</keyword>
<evidence type="ECO:0000313" key="2">
    <source>
        <dbReference type="Proteomes" id="UP000266861"/>
    </source>
</evidence>
<sequence>MLHTIKIDAWIVGRETTDSPRSDKEVSHHYSGQLSADFKSNSMIEHDDQFSSNSGVMVNKSRENSRQITQNSPVLQGGKSTKEHFIREFKTWSSGNANADKIIQEFQINNKDNNLHIADGGGHGSVHSAELENGTKSHWNLSNMIGNIIKIVIDNEFIAKYYEISKNPSTQNNIIVMDLFKNLRWKSKIELLLLIACGLVVTAQRPFSYQALFKLDVSMLERCPTTENNTVHNDVMLRTNLNENQEHTSRIIARVCTLLEEGYPSHYVARRENISQSTVIKIKQRKDRTGTFKNRPKSGCLRLL</sequence>
<dbReference type="AlphaFoldDB" id="A0A397JGE1"/>
<protein>
    <submittedName>
        <fullName evidence="1">Uncharacterized protein</fullName>
    </submittedName>
</protein>
<comment type="caution">
    <text evidence="1">The sequence shown here is derived from an EMBL/GenBank/DDBJ whole genome shotgun (WGS) entry which is preliminary data.</text>
</comment>
<dbReference type="Proteomes" id="UP000266861">
    <property type="component" value="Unassembled WGS sequence"/>
</dbReference>
<name>A0A397JGE1_9GLOM</name>
<gene>
    <name evidence="1" type="ORF">Glove_84g91</name>
</gene>
<organism evidence="1 2">
    <name type="scientific">Diversispora epigaea</name>
    <dbReference type="NCBI Taxonomy" id="1348612"/>
    <lineage>
        <taxon>Eukaryota</taxon>
        <taxon>Fungi</taxon>
        <taxon>Fungi incertae sedis</taxon>
        <taxon>Mucoromycota</taxon>
        <taxon>Glomeromycotina</taxon>
        <taxon>Glomeromycetes</taxon>
        <taxon>Diversisporales</taxon>
        <taxon>Diversisporaceae</taxon>
        <taxon>Diversispora</taxon>
    </lineage>
</organism>
<dbReference type="EMBL" id="PQFF01000080">
    <property type="protein sequence ID" value="RHZ84254.1"/>
    <property type="molecule type" value="Genomic_DNA"/>
</dbReference>
<accession>A0A397JGE1</accession>
<dbReference type="SUPFAM" id="SSF46689">
    <property type="entry name" value="Homeodomain-like"/>
    <property type="match status" value="1"/>
</dbReference>
<proteinExistence type="predicted"/>
<evidence type="ECO:0000313" key="1">
    <source>
        <dbReference type="EMBL" id="RHZ84254.1"/>
    </source>
</evidence>